<evidence type="ECO:0000313" key="3">
    <source>
        <dbReference type="Proteomes" id="UP001596500"/>
    </source>
</evidence>
<name>A0ABW2RP19_9BACL</name>
<dbReference type="Gene3D" id="1.10.10.2120">
    <property type="match status" value="1"/>
</dbReference>
<protein>
    <submittedName>
        <fullName evidence="2">C45 family autoproteolytic acyltransferase/hydrolase</fullName>
    </submittedName>
</protein>
<dbReference type="InterPro" id="IPR047794">
    <property type="entry name" value="C45_proenzyme-like"/>
</dbReference>
<comment type="caution">
    <text evidence="2">The sequence shown here is derived from an EMBL/GenBank/DDBJ whole genome shotgun (WGS) entry which is preliminary data.</text>
</comment>
<dbReference type="Proteomes" id="UP001596500">
    <property type="component" value="Unassembled WGS sequence"/>
</dbReference>
<dbReference type="RefSeq" id="WP_379866432.1">
    <property type="nucleotide sequence ID" value="NZ_JBHTBW010000052.1"/>
</dbReference>
<evidence type="ECO:0000259" key="1">
    <source>
        <dbReference type="Pfam" id="PF03417"/>
    </source>
</evidence>
<proteinExistence type="predicted"/>
<dbReference type="GO" id="GO:0016746">
    <property type="term" value="F:acyltransferase activity"/>
    <property type="evidence" value="ECO:0007669"/>
    <property type="project" value="UniProtKB-KW"/>
</dbReference>
<evidence type="ECO:0000313" key="2">
    <source>
        <dbReference type="EMBL" id="MFC7442517.1"/>
    </source>
</evidence>
<sequence>MEETKSLPVVECYGTPYEIGMQIGNACKGEILFSLEDSLSILARGYQTEIDHVIAEASKFIPATQAYDPELIQQLQGQADALGISFQRMFALRTILELSFYYRNILGLCTSFAASGKVTADGKTILGQNIDWYPRYSMYLLKIHHRSGIRQLALSLGGIVEYTLSSAGFGMCANSLFTETGTYRFNIPLACYLPKVMRQFSFKDAVDLLQQMARGVGYYHLASASGEMVGIESVFDDVEMIEPHHDLLFHTNCYCTERFQAHDMAATILPDSLKRRERMQHLLGQHAGSITPETMMKILSDHQDYPVSICRHPDPHKTAIWEMQTLASFIMVPEEGIMYIANGNPCSNEFLIYSI</sequence>
<accession>A0ABW2RP19</accession>
<keyword evidence="2" id="KW-0808">Transferase</keyword>
<dbReference type="InterPro" id="IPR047801">
    <property type="entry name" value="Peptidase_C45"/>
</dbReference>
<dbReference type="NCBIfam" id="NF040521">
    <property type="entry name" value="C45_proenzyme"/>
    <property type="match status" value="1"/>
</dbReference>
<feature type="domain" description="Peptidase C45 hydrolase" evidence="1">
    <location>
        <begin position="201"/>
        <end position="345"/>
    </location>
</feature>
<dbReference type="PANTHER" id="PTHR34180:SF1">
    <property type="entry name" value="BETA-ALANYL-DOPAMINE_CARCININE HYDROLASE"/>
    <property type="match status" value="1"/>
</dbReference>
<dbReference type="PANTHER" id="PTHR34180">
    <property type="entry name" value="PEPTIDASE C45"/>
    <property type="match status" value="1"/>
</dbReference>
<dbReference type="InterPro" id="IPR005079">
    <property type="entry name" value="Peptidase_C45_hydrolase"/>
</dbReference>
<gene>
    <name evidence="2" type="ORF">ACFQNG_15630</name>
</gene>
<reference evidence="3" key="1">
    <citation type="journal article" date="2019" name="Int. J. Syst. Evol. Microbiol.">
        <title>The Global Catalogue of Microorganisms (GCM) 10K type strain sequencing project: providing services to taxonomists for standard genome sequencing and annotation.</title>
        <authorList>
            <consortium name="The Broad Institute Genomics Platform"/>
            <consortium name="The Broad Institute Genome Sequencing Center for Infectious Disease"/>
            <person name="Wu L."/>
            <person name="Ma J."/>
        </authorList>
    </citation>
    <scope>NUCLEOTIDE SEQUENCE [LARGE SCALE GENOMIC DNA]</scope>
    <source>
        <strain evidence="3">CGMCC 1.12942</strain>
    </source>
</reference>
<dbReference type="Pfam" id="PF03417">
    <property type="entry name" value="AAT"/>
    <property type="match status" value="1"/>
</dbReference>
<dbReference type="EMBL" id="JBHTBW010000052">
    <property type="protein sequence ID" value="MFC7442517.1"/>
    <property type="molecule type" value="Genomic_DNA"/>
</dbReference>
<keyword evidence="2" id="KW-0012">Acyltransferase</keyword>
<keyword evidence="3" id="KW-1185">Reference proteome</keyword>
<organism evidence="2 3">
    <name type="scientific">Laceyella putida</name>
    <dbReference type="NCBI Taxonomy" id="110101"/>
    <lineage>
        <taxon>Bacteria</taxon>
        <taxon>Bacillati</taxon>
        <taxon>Bacillota</taxon>
        <taxon>Bacilli</taxon>
        <taxon>Bacillales</taxon>
        <taxon>Thermoactinomycetaceae</taxon>
        <taxon>Laceyella</taxon>
    </lineage>
</organism>
<dbReference type="Gene3D" id="3.60.60.10">
    <property type="entry name" value="Penicillin V Acylase, Chain A"/>
    <property type="match status" value="1"/>
</dbReference>